<organism evidence="2 3">
    <name type="scientific">Hypsibius exemplaris</name>
    <name type="common">Freshwater tardigrade</name>
    <dbReference type="NCBI Taxonomy" id="2072580"/>
    <lineage>
        <taxon>Eukaryota</taxon>
        <taxon>Metazoa</taxon>
        <taxon>Ecdysozoa</taxon>
        <taxon>Tardigrada</taxon>
        <taxon>Eutardigrada</taxon>
        <taxon>Parachela</taxon>
        <taxon>Hypsibioidea</taxon>
        <taxon>Hypsibiidae</taxon>
        <taxon>Hypsibius</taxon>
    </lineage>
</organism>
<feature type="non-terminal residue" evidence="2">
    <location>
        <position position="60"/>
    </location>
</feature>
<gene>
    <name evidence="2" type="ORF">BV898_19025</name>
</gene>
<evidence type="ECO:0000313" key="3">
    <source>
        <dbReference type="Proteomes" id="UP000192578"/>
    </source>
</evidence>
<feature type="region of interest" description="Disordered" evidence="1">
    <location>
        <begin position="39"/>
        <end position="60"/>
    </location>
</feature>
<dbReference type="Proteomes" id="UP000192578">
    <property type="component" value="Unassembled WGS sequence"/>
</dbReference>
<accession>A0A9X6NQ09</accession>
<protein>
    <submittedName>
        <fullName evidence="2">Uncharacterized protein</fullName>
    </submittedName>
</protein>
<evidence type="ECO:0000313" key="2">
    <source>
        <dbReference type="EMBL" id="OWA54626.1"/>
    </source>
</evidence>
<keyword evidence="3" id="KW-1185">Reference proteome</keyword>
<dbReference type="EMBL" id="MTYJ01000434">
    <property type="protein sequence ID" value="OWA54626.1"/>
    <property type="molecule type" value="Genomic_DNA"/>
</dbReference>
<sequence>MSTAMAYLSGMKHGDDAMTKSTDGNNFFQEFTAVGRLPVRDKSSSTLLPSHADQKTYTAD</sequence>
<dbReference type="AlphaFoldDB" id="A0A9X6NQ09"/>
<name>A0A9X6NQ09_HYPEX</name>
<evidence type="ECO:0000256" key="1">
    <source>
        <dbReference type="SAM" id="MobiDB-lite"/>
    </source>
</evidence>
<proteinExistence type="predicted"/>
<comment type="caution">
    <text evidence="2">The sequence shown here is derived from an EMBL/GenBank/DDBJ whole genome shotgun (WGS) entry which is preliminary data.</text>
</comment>
<reference evidence="3" key="1">
    <citation type="submission" date="2017-01" db="EMBL/GenBank/DDBJ databases">
        <title>Comparative genomics of anhydrobiosis in the tardigrade Hypsibius dujardini.</title>
        <authorList>
            <person name="Yoshida Y."/>
            <person name="Koutsovoulos G."/>
            <person name="Laetsch D."/>
            <person name="Stevens L."/>
            <person name="Kumar S."/>
            <person name="Horikawa D."/>
            <person name="Ishino K."/>
            <person name="Komine S."/>
            <person name="Tomita M."/>
            <person name="Blaxter M."/>
            <person name="Arakawa K."/>
        </authorList>
    </citation>
    <scope>NUCLEOTIDE SEQUENCE [LARGE SCALE GENOMIC DNA]</scope>
    <source>
        <strain evidence="3">Z151</strain>
    </source>
</reference>